<evidence type="ECO:0000259" key="2">
    <source>
        <dbReference type="Pfam" id="PF11575"/>
    </source>
</evidence>
<evidence type="ECO:0000259" key="1">
    <source>
        <dbReference type="Pfam" id="PF06276"/>
    </source>
</evidence>
<evidence type="ECO:0000313" key="4">
    <source>
        <dbReference type="Proteomes" id="UP000518605"/>
    </source>
</evidence>
<dbReference type="InterPro" id="IPR024726">
    <property type="entry name" value="FhuF_C"/>
</dbReference>
<organism evidence="3 4">
    <name type="scientific">Paenibacillus endophyticus</name>
    <dbReference type="NCBI Taxonomy" id="1294268"/>
    <lineage>
        <taxon>Bacteria</taxon>
        <taxon>Bacillati</taxon>
        <taxon>Bacillota</taxon>
        <taxon>Bacilli</taxon>
        <taxon>Bacillales</taxon>
        <taxon>Paenibacillaceae</taxon>
        <taxon>Paenibacillus</taxon>
    </lineage>
</organism>
<dbReference type="InterPro" id="IPR022770">
    <property type="entry name" value="IucA/IucC-like_C"/>
</dbReference>
<feature type="domain" description="Aerobactin siderophore biosynthesis IucA/IucC-like C-terminal" evidence="1">
    <location>
        <begin position="65"/>
        <end position="175"/>
    </location>
</feature>
<dbReference type="Pfam" id="PF06276">
    <property type="entry name" value="FhuF"/>
    <property type="match status" value="1"/>
</dbReference>
<evidence type="ECO:0000313" key="3">
    <source>
        <dbReference type="EMBL" id="MBB3151916.1"/>
    </source>
</evidence>
<dbReference type="GO" id="GO:0051537">
    <property type="term" value="F:2 iron, 2 sulfur cluster binding"/>
    <property type="evidence" value="ECO:0007669"/>
    <property type="project" value="InterPro"/>
</dbReference>
<accession>A0A7W5G9Q6</accession>
<name>A0A7W5G9Q6_9BACL</name>
<reference evidence="3 4" key="1">
    <citation type="submission" date="2020-08" db="EMBL/GenBank/DDBJ databases">
        <title>Genomic Encyclopedia of Type Strains, Phase III (KMG-III): the genomes of soil and plant-associated and newly described type strains.</title>
        <authorList>
            <person name="Whitman W."/>
        </authorList>
    </citation>
    <scope>NUCLEOTIDE SEQUENCE [LARGE SCALE GENOMIC DNA]</scope>
    <source>
        <strain evidence="3 4">CECT 8234</strain>
    </source>
</reference>
<dbReference type="EMBL" id="JACHXW010000004">
    <property type="protein sequence ID" value="MBB3151916.1"/>
    <property type="molecule type" value="Genomic_DNA"/>
</dbReference>
<proteinExistence type="predicted"/>
<keyword evidence="4" id="KW-1185">Reference proteome</keyword>
<dbReference type="GO" id="GO:0003824">
    <property type="term" value="F:catalytic activity"/>
    <property type="evidence" value="ECO:0007669"/>
    <property type="project" value="UniProtKB-ARBA"/>
</dbReference>
<dbReference type="Proteomes" id="UP000518605">
    <property type="component" value="Unassembled WGS sequence"/>
</dbReference>
<feature type="domain" description="Ferric siderophore reductase C-terminal" evidence="2">
    <location>
        <begin position="231"/>
        <end position="251"/>
    </location>
</feature>
<gene>
    <name evidence="3" type="ORF">FHS16_001962</name>
</gene>
<comment type="caution">
    <text evidence="3">The sequence shown here is derived from an EMBL/GenBank/DDBJ whole genome shotgun (WGS) entry which is preliminary data.</text>
</comment>
<sequence length="255" mass="28566">MNKLSRIAQGEWEYLNQEWGLCEYDASRSDSSVRASELLDVERCSAYLDRLSALLQSPSRMITASQFFKRYAFITAVPLLYAMTAYNKGLDLSAENCLIEPSQSHSGLAHISLAFADAVMPEAAERHEWRNSVIQGLFAGNIGKLIAVMSSVANVPKPILWENVAVRVFSLYEKRIGVTGEQHGQAHGRVDFQYLIHEAPGALFGEKQNPLGRFYGKPTCSSASNPYLRIRKTCCFYYEVSNVKEYCTNCPILKS</sequence>
<dbReference type="AlphaFoldDB" id="A0A7W5G9Q6"/>
<protein>
    <submittedName>
        <fullName evidence="3">Ferric iron reductase protein FhuF</fullName>
    </submittedName>
</protein>
<dbReference type="RefSeq" id="WP_183561309.1">
    <property type="nucleotide sequence ID" value="NZ_CBCSLB010000008.1"/>
</dbReference>
<dbReference type="Pfam" id="PF11575">
    <property type="entry name" value="FhuF_C"/>
    <property type="match status" value="1"/>
</dbReference>